<dbReference type="InterPro" id="IPR024156">
    <property type="entry name" value="Small_GTPase_ARF"/>
</dbReference>
<dbReference type="PANTHER" id="PTHR11711">
    <property type="entry name" value="ADP RIBOSYLATION FACTOR-RELATED"/>
    <property type="match status" value="1"/>
</dbReference>
<dbReference type="Pfam" id="PF00025">
    <property type="entry name" value="Arf"/>
    <property type="match status" value="2"/>
</dbReference>
<evidence type="ECO:0000256" key="4">
    <source>
        <dbReference type="PIRSR" id="PIRSR606689-2"/>
    </source>
</evidence>
<keyword evidence="6" id="KW-1185">Reference proteome</keyword>
<feature type="binding site" evidence="3">
    <location>
        <begin position="8"/>
        <end position="15"/>
    </location>
    <ligand>
        <name>GTP</name>
        <dbReference type="ChEBI" id="CHEBI:37565"/>
    </ligand>
</feature>
<keyword evidence="4" id="KW-0479">Metal-binding</keyword>
<reference evidence="5" key="1">
    <citation type="submission" date="2020-11" db="EMBL/GenBank/DDBJ databases">
        <authorList>
            <person name="Tran Van P."/>
        </authorList>
    </citation>
    <scope>NUCLEOTIDE SEQUENCE</scope>
</reference>
<dbReference type="SMART" id="SM00177">
    <property type="entry name" value="ARF"/>
    <property type="match status" value="1"/>
</dbReference>
<evidence type="ECO:0000313" key="6">
    <source>
        <dbReference type="Proteomes" id="UP000728032"/>
    </source>
</evidence>
<dbReference type="GO" id="GO:0005525">
    <property type="term" value="F:GTP binding"/>
    <property type="evidence" value="ECO:0007669"/>
    <property type="project" value="UniProtKB-KW"/>
</dbReference>
<evidence type="ECO:0000256" key="3">
    <source>
        <dbReference type="PIRSR" id="PIRSR606689-1"/>
    </source>
</evidence>
<dbReference type="OrthoDB" id="2011769at2759"/>
<dbReference type="AlphaFoldDB" id="A0A7R9LT45"/>
<evidence type="ECO:0000313" key="5">
    <source>
        <dbReference type="EMBL" id="CAD7647413.1"/>
    </source>
</evidence>
<dbReference type="Proteomes" id="UP000728032">
    <property type="component" value="Unassembled WGS sequence"/>
</dbReference>
<evidence type="ECO:0000256" key="1">
    <source>
        <dbReference type="ARBA" id="ARBA00022741"/>
    </source>
</evidence>
<gene>
    <name evidence="5" type="ORF">ONB1V03_LOCUS6237</name>
</gene>
<dbReference type="EMBL" id="CAJPVJ010002740">
    <property type="protein sequence ID" value="CAG2166722.1"/>
    <property type="molecule type" value="Genomic_DNA"/>
</dbReference>
<sequence>MTRVTIVGAKSSGKTTLLFNIILGEYYCELPVPGLEVDFIESDNLLINSFSVEHPDKYAPYWPPFYAKSSALVFLVDSCDERRLPDIKHVLCDILLADDQLRDAIVLIVATKQDMPGAMSVSDISAKLDLDNKLTGHKWNILVALVVDGTDISNMAAARNLLTDVLGECRRESRVKVLVMVNKCESRECLPCDRISDELGLHALTNRWHVCHVSAKNNHGLHEAWDWLRVYIKK</sequence>
<dbReference type="Gene3D" id="3.40.50.300">
    <property type="entry name" value="P-loop containing nucleotide triphosphate hydrolases"/>
    <property type="match status" value="2"/>
</dbReference>
<dbReference type="GO" id="GO:0003924">
    <property type="term" value="F:GTPase activity"/>
    <property type="evidence" value="ECO:0007669"/>
    <property type="project" value="InterPro"/>
</dbReference>
<evidence type="ECO:0000256" key="2">
    <source>
        <dbReference type="ARBA" id="ARBA00023134"/>
    </source>
</evidence>
<keyword evidence="2 3" id="KW-0342">GTP-binding</keyword>
<keyword evidence="4" id="KW-0460">Magnesium</keyword>
<dbReference type="EMBL" id="OC917565">
    <property type="protein sequence ID" value="CAD7647413.1"/>
    <property type="molecule type" value="Genomic_DNA"/>
</dbReference>
<dbReference type="GO" id="GO:0046872">
    <property type="term" value="F:metal ion binding"/>
    <property type="evidence" value="ECO:0007669"/>
    <property type="project" value="UniProtKB-KW"/>
</dbReference>
<accession>A0A7R9LT45</accession>
<feature type="binding site" evidence="4">
    <location>
        <position position="15"/>
    </location>
    <ligand>
        <name>Mg(2+)</name>
        <dbReference type="ChEBI" id="CHEBI:18420"/>
    </ligand>
</feature>
<keyword evidence="1 3" id="KW-0547">Nucleotide-binding</keyword>
<proteinExistence type="predicted"/>
<dbReference type="InterPro" id="IPR027417">
    <property type="entry name" value="P-loop_NTPase"/>
</dbReference>
<dbReference type="PROSITE" id="PS51417">
    <property type="entry name" value="ARF"/>
    <property type="match status" value="1"/>
</dbReference>
<dbReference type="SUPFAM" id="SSF52540">
    <property type="entry name" value="P-loop containing nucleoside triphosphate hydrolases"/>
    <property type="match status" value="2"/>
</dbReference>
<dbReference type="InterPro" id="IPR006689">
    <property type="entry name" value="Small_GTPase_ARF/SAR"/>
</dbReference>
<dbReference type="PRINTS" id="PR00328">
    <property type="entry name" value="SAR1GTPBP"/>
</dbReference>
<protein>
    <submittedName>
        <fullName evidence="5">Uncharacterized protein</fullName>
    </submittedName>
</protein>
<name>A0A7R9LT45_9ACAR</name>
<organism evidence="5">
    <name type="scientific">Oppiella nova</name>
    <dbReference type="NCBI Taxonomy" id="334625"/>
    <lineage>
        <taxon>Eukaryota</taxon>
        <taxon>Metazoa</taxon>
        <taxon>Ecdysozoa</taxon>
        <taxon>Arthropoda</taxon>
        <taxon>Chelicerata</taxon>
        <taxon>Arachnida</taxon>
        <taxon>Acari</taxon>
        <taxon>Acariformes</taxon>
        <taxon>Sarcoptiformes</taxon>
        <taxon>Oribatida</taxon>
        <taxon>Brachypylina</taxon>
        <taxon>Oppioidea</taxon>
        <taxon>Oppiidae</taxon>
        <taxon>Oppiella</taxon>
    </lineage>
</organism>